<keyword evidence="7 8" id="KW-0411">Iron-sulfur</keyword>
<feature type="compositionally biased region" description="Low complexity" evidence="10">
    <location>
        <begin position="56"/>
        <end position="69"/>
    </location>
</feature>
<feature type="binding site" evidence="8">
    <location>
        <position position="481"/>
    </location>
    <ligand>
        <name>[4Fe-4S] cluster</name>
        <dbReference type="ChEBI" id="CHEBI:49883"/>
        <note>ligand shared between dimeric partners</note>
    </ligand>
</feature>
<dbReference type="InterPro" id="IPR027417">
    <property type="entry name" value="P-loop_NTPase"/>
</dbReference>
<accession>A0A1I8J2N3</accession>
<dbReference type="GO" id="GO:0140663">
    <property type="term" value="F:ATP-dependent FeS chaperone activity"/>
    <property type="evidence" value="ECO:0007669"/>
    <property type="project" value="InterPro"/>
</dbReference>
<keyword evidence="4 8" id="KW-0547">Nucleotide-binding</keyword>
<keyword evidence="3 8" id="KW-0479">Metal-binding</keyword>
<reference evidence="13" key="1">
    <citation type="submission" date="2016-11" db="UniProtKB">
        <authorList>
            <consortium name="WormBaseParasite"/>
        </authorList>
    </citation>
    <scope>IDENTIFICATION</scope>
</reference>
<evidence type="ECO:0000256" key="1">
    <source>
        <dbReference type="ARBA" id="ARBA00022485"/>
    </source>
</evidence>
<sequence length="559" mass="59333">AGPVIGFRLVYDRETGKPKGYGFCEYKDLPTAQAALRNLQNIEFCGRPLRIGPAAGEQNQQQQQQQQDGQGHGPGVSGPPVDSPYGEKVDPKNAPEEISRAVASLPPEQMFELMPFLDFMDDNSRERTLWVGNLGPDVTADLLTELFLQSGPLECPVKLVAGKDGKNGYAFVTFKHEESSLRLCGAELLLFTTSSTIISSIISTTSISSTSNITSSIIRISATISSTALSDQPATADSTATMAEISRPDFKQYGCPYELTTDEKYIRVGPTSLQLQMSEGSSGPRIDTALLVLSGKGGVGKSTVSVQLALALAQAGHRVGLLDIDLCGPSVPRMLGLEGQRVHQCPEGWVPVHLRLPGAASDGAELLVMSIGFLLEGRDDPVIWRGPKKTSMVGQFVRDVHWQRLDYLVVDTPPGTTDEHLAVLEALPVGSACRRRGAVAVTTPQIVAVGDVRRELDFCAKTGLAVLGIVENMSGFACPHCAGCSNPFSSGGGRELARAKALPFLGCLPIDPSLAACLDEGQAAGAKALSSPAQLLAQEVATRLREQLDREAAAGGDQA</sequence>
<dbReference type="WBParaSite" id="maker-uti_cns_0045510-snap-gene-0.13-mRNA-1">
    <property type="protein sequence ID" value="maker-uti_cns_0045510-snap-gene-0.13-mRNA-1"/>
    <property type="gene ID" value="maker-uti_cns_0045510-snap-gene-0.13"/>
</dbReference>
<dbReference type="Proteomes" id="UP000095280">
    <property type="component" value="Unplaced"/>
</dbReference>
<dbReference type="InterPro" id="IPR012677">
    <property type="entry name" value="Nucleotide-bd_a/b_plait_sf"/>
</dbReference>
<dbReference type="GO" id="GO:0016226">
    <property type="term" value="P:iron-sulfur cluster assembly"/>
    <property type="evidence" value="ECO:0007669"/>
    <property type="project" value="UniProtKB-UniRule"/>
</dbReference>
<evidence type="ECO:0000256" key="5">
    <source>
        <dbReference type="ARBA" id="ARBA00022840"/>
    </source>
</evidence>
<dbReference type="HAMAP" id="MF_03039">
    <property type="entry name" value="NUBP2"/>
    <property type="match status" value="1"/>
</dbReference>
<evidence type="ECO:0000256" key="7">
    <source>
        <dbReference type="ARBA" id="ARBA00023014"/>
    </source>
</evidence>
<keyword evidence="6 8" id="KW-0408">Iron</keyword>
<name>A0A1I8J2N3_9PLAT</name>
<protein>
    <recommendedName>
        <fullName evidence="8">Cytosolic Fe-S cluster assembly factor NUBP2 homolog</fullName>
    </recommendedName>
</protein>
<evidence type="ECO:0000313" key="13">
    <source>
        <dbReference type="WBParaSite" id="maker-uti_cns_0045510-snap-gene-0.13-mRNA-1"/>
    </source>
</evidence>
<dbReference type="GO" id="GO:0005524">
    <property type="term" value="F:ATP binding"/>
    <property type="evidence" value="ECO:0007669"/>
    <property type="project" value="UniProtKB-KW"/>
</dbReference>
<dbReference type="Pfam" id="PF00076">
    <property type="entry name" value="RRM_1"/>
    <property type="match status" value="2"/>
</dbReference>
<dbReference type="SUPFAM" id="SSF54928">
    <property type="entry name" value="RNA-binding domain, RBD"/>
    <property type="match status" value="1"/>
</dbReference>
<evidence type="ECO:0000256" key="3">
    <source>
        <dbReference type="ARBA" id="ARBA00022723"/>
    </source>
</evidence>
<dbReference type="InterPro" id="IPR035979">
    <property type="entry name" value="RBD_domain_sf"/>
</dbReference>
<keyword evidence="9" id="KW-0694">RNA-binding</keyword>
<dbReference type="GO" id="GO:0005829">
    <property type="term" value="C:cytosol"/>
    <property type="evidence" value="ECO:0007669"/>
    <property type="project" value="TreeGrafter"/>
</dbReference>
<comment type="cofactor">
    <cofactor evidence="8">
        <name>[4Fe-4S] cluster</name>
        <dbReference type="ChEBI" id="CHEBI:49883"/>
    </cofactor>
    <text evidence="8">Binds 4 [4Fe-4S] clusters per heterotetramer. Contains two stable clusters in the N-termini of NUBP1 and two labile, bridging clusters between subunits of the NUBP1-NUBP2 heterotetramer.</text>
</comment>
<dbReference type="HAMAP" id="MF_02040">
    <property type="entry name" value="Mrp_NBP35"/>
    <property type="match status" value="1"/>
</dbReference>
<evidence type="ECO:0000256" key="8">
    <source>
        <dbReference type="HAMAP-Rule" id="MF_03039"/>
    </source>
</evidence>
<comment type="function">
    <text evidence="8">Component of the cytosolic iron-sulfur (Fe/S) protein assembly (CIA) machinery. Required for maturation of extramitochondrial Fe-S proteins. The NUBP1-NUBP2 heterotetramer forms a Fe-S scaffold complex, mediating the de novo assembly of an Fe-S cluster and its transfer to target apoproteins.</text>
</comment>
<organism evidence="12 13">
    <name type="scientific">Macrostomum lignano</name>
    <dbReference type="NCBI Taxonomy" id="282301"/>
    <lineage>
        <taxon>Eukaryota</taxon>
        <taxon>Metazoa</taxon>
        <taxon>Spiralia</taxon>
        <taxon>Lophotrochozoa</taxon>
        <taxon>Platyhelminthes</taxon>
        <taxon>Rhabditophora</taxon>
        <taxon>Macrostomorpha</taxon>
        <taxon>Macrostomida</taxon>
        <taxon>Macrostomidae</taxon>
        <taxon>Macrostomum</taxon>
    </lineage>
</organism>
<dbReference type="PROSITE" id="PS50102">
    <property type="entry name" value="RRM"/>
    <property type="match status" value="2"/>
</dbReference>
<dbReference type="InterPro" id="IPR019591">
    <property type="entry name" value="Mrp/NBP35_ATP-bd"/>
</dbReference>
<evidence type="ECO:0000256" key="9">
    <source>
        <dbReference type="PROSITE-ProRule" id="PRU00176"/>
    </source>
</evidence>
<comment type="similarity">
    <text evidence="8">Belongs to the Mrp/NBP35 ATP-binding proteins family. NUBP2/CFD1 subfamily.</text>
</comment>
<evidence type="ECO:0000256" key="10">
    <source>
        <dbReference type="SAM" id="MobiDB-lite"/>
    </source>
</evidence>
<dbReference type="CDD" id="cd02037">
    <property type="entry name" value="Mrp_NBP35"/>
    <property type="match status" value="1"/>
</dbReference>
<comment type="subcellular location">
    <subcellularLocation>
        <location evidence="8">Cytoplasm</location>
    </subcellularLocation>
</comment>
<feature type="binding site" evidence="8">
    <location>
        <position position="478"/>
    </location>
    <ligand>
        <name>[4Fe-4S] cluster</name>
        <dbReference type="ChEBI" id="CHEBI:49883"/>
        <note>ligand shared between dimeric partners</note>
    </ligand>
</feature>
<keyword evidence="1 8" id="KW-0004">4Fe-4S</keyword>
<evidence type="ECO:0000259" key="11">
    <source>
        <dbReference type="PROSITE" id="PS50102"/>
    </source>
</evidence>
<evidence type="ECO:0000256" key="6">
    <source>
        <dbReference type="ARBA" id="ARBA00023004"/>
    </source>
</evidence>
<feature type="binding site" evidence="8">
    <location>
        <begin position="295"/>
        <end position="302"/>
    </location>
    <ligand>
        <name>ATP</name>
        <dbReference type="ChEBI" id="CHEBI:30616"/>
    </ligand>
</feature>
<feature type="region of interest" description="Disordered" evidence="10">
    <location>
        <begin position="50"/>
        <end position="93"/>
    </location>
</feature>
<evidence type="ECO:0000256" key="2">
    <source>
        <dbReference type="ARBA" id="ARBA00022490"/>
    </source>
</evidence>
<dbReference type="Gene3D" id="3.30.70.330">
    <property type="match status" value="2"/>
</dbReference>
<dbReference type="GO" id="GO:0003723">
    <property type="term" value="F:RNA binding"/>
    <property type="evidence" value="ECO:0007669"/>
    <property type="project" value="UniProtKB-UniRule"/>
</dbReference>
<dbReference type="SMART" id="SM00360">
    <property type="entry name" value="RRM"/>
    <property type="match status" value="2"/>
</dbReference>
<dbReference type="InterPro" id="IPR000504">
    <property type="entry name" value="RRM_dom"/>
</dbReference>
<dbReference type="InterPro" id="IPR033756">
    <property type="entry name" value="YlxH/NBP35"/>
</dbReference>
<comment type="subunit">
    <text evidence="8">Heterotetramer of 2 NUBP1 and 2 NUBP2 chains.</text>
</comment>
<dbReference type="InterPro" id="IPR028600">
    <property type="entry name" value="NUBP2/Cfd1_eukaryotes"/>
</dbReference>
<dbReference type="Gene3D" id="3.40.50.300">
    <property type="entry name" value="P-loop containing nucleotide triphosphate hydrolases"/>
    <property type="match status" value="1"/>
</dbReference>
<dbReference type="GO" id="GO:0046872">
    <property type="term" value="F:metal ion binding"/>
    <property type="evidence" value="ECO:0007669"/>
    <property type="project" value="UniProtKB-KW"/>
</dbReference>
<keyword evidence="12" id="KW-1185">Reference proteome</keyword>
<dbReference type="PANTHER" id="PTHR23264">
    <property type="entry name" value="NUCLEOTIDE-BINDING PROTEIN NBP35 YEAST -RELATED"/>
    <property type="match status" value="1"/>
</dbReference>
<feature type="domain" description="RRM" evidence="11">
    <location>
        <begin position="1"/>
        <end position="56"/>
    </location>
</feature>
<feature type="domain" description="RRM" evidence="11">
    <location>
        <begin position="127"/>
        <end position="204"/>
    </location>
</feature>
<dbReference type="PANTHER" id="PTHR23264:SF19">
    <property type="entry name" value="CYTOSOLIC FE-S CLUSTER ASSEMBLY FACTOR NUBP2"/>
    <property type="match status" value="1"/>
</dbReference>
<keyword evidence="5 8" id="KW-0067">ATP-binding</keyword>
<keyword evidence="2 8" id="KW-0963">Cytoplasm</keyword>
<dbReference type="SUPFAM" id="SSF52540">
    <property type="entry name" value="P-loop containing nucleoside triphosphate hydrolases"/>
    <property type="match status" value="1"/>
</dbReference>
<dbReference type="GO" id="GO:0051539">
    <property type="term" value="F:4 iron, 4 sulfur cluster binding"/>
    <property type="evidence" value="ECO:0007669"/>
    <property type="project" value="UniProtKB-UniRule"/>
</dbReference>
<dbReference type="Pfam" id="PF10609">
    <property type="entry name" value="ParA"/>
    <property type="match status" value="1"/>
</dbReference>
<dbReference type="AlphaFoldDB" id="A0A1I8J2N3"/>
<proteinExistence type="inferred from homology"/>
<evidence type="ECO:0000256" key="4">
    <source>
        <dbReference type="ARBA" id="ARBA00022741"/>
    </source>
</evidence>
<evidence type="ECO:0000313" key="12">
    <source>
        <dbReference type="Proteomes" id="UP000095280"/>
    </source>
</evidence>